<evidence type="ECO:0000313" key="1">
    <source>
        <dbReference type="EMBL" id="KAF4632228.1"/>
    </source>
</evidence>
<keyword evidence="2" id="KW-1185">Reference proteome</keyword>
<evidence type="ECO:0000313" key="2">
    <source>
        <dbReference type="Proteomes" id="UP000566819"/>
    </source>
</evidence>
<accession>A0A8H4RMD1</accession>
<proteinExistence type="predicted"/>
<dbReference type="PANTHER" id="PTHR33361">
    <property type="entry name" value="GLR0591 PROTEIN"/>
    <property type="match status" value="1"/>
</dbReference>
<name>A0A8H4RMD1_9HELO</name>
<gene>
    <name evidence="1" type="ORF">G7Y89_g5903</name>
</gene>
<dbReference type="SUPFAM" id="SSF55486">
    <property type="entry name" value="Metalloproteases ('zincins'), catalytic domain"/>
    <property type="match status" value="1"/>
</dbReference>
<protein>
    <recommendedName>
        <fullName evidence="3">X-Pro dipeptidyl-peptidase</fullName>
    </recommendedName>
</protein>
<dbReference type="Proteomes" id="UP000566819">
    <property type="component" value="Unassembled WGS sequence"/>
</dbReference>
<comment type="caution">
    <text evidence="1">The sequence shown here is derived from an EMBL/GenBank/DDBJ whole genome shotgun (WGS) entry which is preliminary data.</text>
</comment>
<evidence type="ECO:0008006" key="3">
    <source>
        <dbReference type="Google" id="ProtNLM"/>
    </source>
</evidence>
<sequence>MDGKEAAQALFEAGKSILETKWKVESGKIKIEKSSAFRAARLLEKLQVHLDEWYKFYKGYDPLFSWWVPEPYEKTQKSIEELVIIIKEKLVGIGKDDKDAIVGDPIGREGLLADLDSEMIPYTPEELIEIGEKEYTWCEAEMKKASKELGYGEKWRDALEYVKTLYVPPGKQTELVRDLSQEVIDHVTKYDLVTVPPIAAECWRMYMITPEAQRANPFFLGGTFMQVAYPTNTMDHEWKMMSMRGNNIHFSRSTVFHELIPGHHLQYHYMARHRPYRRLFWTPFSIEGWALYWEMLLWDDEKFPKTTENRIGMLFWRMHRCARIIFSVKFHLREMTPQECIDFLVEKVGHERSTAEGEVRRSFSGGYSPLYQAGYMLGALQLYALRREIVSEGKMTEKQYHDRVLKAGPMQIEFLRALIKNEKVSRDFETRWRFYEER</sequence>
<dbReference type="InterPro" id="IPR010281">
    <property type="entry name" value="DUF885"/>
</dbReference>
<dbReference type="Pfam" id="PF05960">
    <property type="entry name" value="DUF885"/>
    <property type="match status" value="1"/>
</dbReference>
<dbReference type="OrthoDB" id="5959877at2759"/>
<reference evidence="1 2" key="1">
    <citation type="submission" date="2020-03" db="EMBL/GenBank/DDBJ databases">
        <title>Draft Genome Sequence of Cudoniella acicularis.</title>
        <authorList>
            <person name="Buettner E."/>
            <person name="Kellner H."/>
        </authorList>
    </citation>
    <scope>NUCLEOTIDE SEQUENCE [LARGE SCALE GENOMIC DNA]</scope>
    <source>
        <strain evidence="1 2">DSM 108380</strain>
    </source>
</reference>
<dbReference type="AlphaFoldDB" id="A0A8H4RMD1"/>
<dbReference type="EMBL" id="JAAMPI010000366">
    <property type="protein sequence ID" value="KAF4632228.1"/>
    <property type="molecule type" value="Genomic_DNA"/>
</dbReference>
<organism evidence="1 2">
    <name type="scientific">Cudoniella acicularis</name>
    <dbReference type="NCBI Taxonomy" id="354080"/>
    <lineage>
        <taxon>Eukaryota</taxon>
        <taxon>Fungi</taxon>
        <taxon>Dikarya</taxon>
        <taxon>Ascomycota</taxon>
        <taxon>Pezizomycotina</taxon>
        <taxon>Leotiomycetes</taxon>
        <taxon>Helotiales</taxon>
        <taxon>Tricladiaceae</taxon>
        <taxon>Cudoniella</taxon>
    </lineage>
</organism>
<dbReference type="PANTHER" id="PTHR33361:SF2">
    <property type="entry name" value="DUF885 DOMAIN-CONTAINING PROTEIN"/>
    <property type="match status" value="1"/>
</dbReference>